<dbReference type="SUPFAM" id="SSF53187">
    <property type="entry name" value="Zn-dependent exopeptidases"/>
    <property type="match status" value="1"/>
</dbReference>
<sequence length="723" mass="77981">MKPHSVLLSLAIGVSFANGCQRDFRVISPRDSLDKRSAKDRAPFPPALDDNESILVNSFDSVSIDQWSYYYTHGAHLAGTNRSMAQWTADRWAENGFTSSVVPYWIYLNYPVSHSLFLQFSNGAQLATTLQEDSVEEDETTTYPNRIPTFNGYSFSGNASAEYVYIGRGEQADFARLKELGVPLEGKIALAKYGGPFRGLKVKNAQENGMIGTILFTDPDADGNMTVANGYVAYPNGPARNPTSVQMGSVSFLSIYPGDPTTPGYASKEDSPRADKSAVVPHIPSLPISYRDAQPFLAALDGHGTSGEDVNRTGWVGALNATYSTGPSPDARISMSNIMRDAITPVWDAIGIINGTLQNEVIVVGNHRDAWSIGGAADPNSGSSVMIELSKAFGALLATGWKPRRTIILGSWDAEEYGTIGSTEWVEDYAPWLKTAAVTYLNIDIATSGPIPGMDASPELIEVAKELTKKVIWPNVGSADVYPNQTFYDVWLNKTGANPGVLGAGSDYTAFVHSGISSLDISAGGGPEDPIYHYHSHFDTYHWMTNFGDPGFVVHKAMGQYLSLLLYHLANDEVVPFNVNDYASALSSYFESLQETVAGAGANVSLNLSELASAIDTFKTAASDVTAFKEQAVAAEDRDKITTVNHSFRDFQRGFISQGGLPGREFFKHVVNAPGIDSGYGPVTFPGITEAVQAGNLTLAAEWVKKTSAGVRAAAEILSPYDY</sequence>
<dbReference type="CDD" id="cd08022">
    <property type="entry name" value="M28_PSMA_like"/>
    <property type="match status" value="1"/>
</dbReference>
<proteinExistence type="inferred from homology"/>
<dbReference type="Pfam" id="PF02225">
    <property type="entry name" value="PA"/>
    <property type="match status" value="1"/>
</dbReference>
<feature type="domain" description="PA" evidence="3">
    <location>
        <begin position="171"/>
        <end position="231"/>
    </location>
</feature>
<dbReference type="PANTHER" id="PTHR10404:SF46">
    <property type="entry name" value="VACUOLAR PROTEIN SORTING-ASSOCIATED PROTEIN 70"/>
    <property type="match status" value="1"/>
</dbReference>
<dbReference type="SUPFAM" id="SSF47672">
    <property type="entry name" value="Transferrin receptor-like dimerisation domain"/>
    <property type="match status" value="1"/>
</dbReference>
<dbReference type="InterPro" id="IPR007365">
    <property type="entry name" value="TFR-like_dimer_dom"/>
</dbReference>
<comment type="similarity">
    <text evidence="1">Belongs to the peptidase M28 family. M28B subfamily.</text>
</comment>
<name>A0A6G1H5P5_9PEZI</name>
<evidence type="ECO:0000259" key="5">
    <source>
        <dbReference type="Pfam" id="PF04389"/>
    </source>
</evidence>
<dbReference type="Pfam" id="PF04389">
    <property type="entry name" value="Peptidase_M28"/>
    <property type="match status" value="1"/>
</dbReference>
<keyword evidence="2" id="KW-0732">Signal</keyword>
<dbReference type="SUPFAM" id="SSF52025">
    <property type="entry name" value="PA domain"/>
    <property type="match status" value="1"/>
</dbReference>
<dbReference type="InterPro" id="IPR036757">
    <property type="entry name" value="TFR-like_dimer_dom_sf"/>
</dbReference>
<dbReference type="Proteomes" id="UP000800041">
    <property type="component" value="Unassembled WGS sequence"/>
</dbReference>
<feature type="chain" id="PRO_5026076946" evidence="2">
    <location>
        <begin position="20"/>
        <end position="723"/>
    </location>
</feature>
<dbReference type="InterPro" id="IPR046450">
    <property type="entry name" value="PA_dom_sf"/>
</dbReference>
<keyword evidence="7" id="KW-1185">Reference proteome</keyword>
<dbReference type="GO" id="GO:0004180">
    <property type="term" value="F:carboxypeptidase activity"/>
    <property type="evidence" value="ECO:0007669"/>
    <property type="project" value="TreeGrafter"/>
</dbReference>
<evidence type="ECO:0000259" key="4">
    <source>
        <dbReference type="Pfam" id="PF04253"/>
    </source>
</evidence>
<evidence type="ECO:0000313" key="7">
    <source>
        <dbReference type="Proteomes" id="UP000800041"/>
    </source>
</evidence>
<evidence type="ECO:0000256" key="2">
    <source>
        <dbReference type="SAM" id="SignalP"/>
    </source>
</evidence>
<protein>
    <submittedName>
        <fullName evidence="6">Zn-dependent exopeptidase</fullName>
    </submittedName>
</protein>
<feature type="domain" description="Transferrin receptor-like dimerisation" evidence="4">
    <location>
        <begin position="606"/>
        <end position="718"/>
    </location>
</feature>
<dbReference type="PANTHER" id="PTHR10404">
    <property type="entry name" value="N-ACETYLATED-ALPHA-LINKED ACIDIC DIPEPTIDASE"/>
    <property type="match status" value="1"/>
</dbReference>
<evidence type="ECO:0000256" key="1">
    <source>
        <dbReference type="ARBA" id="ARBA00005634"/>
    </source>
</evidence>
<dbReference type="InterPro" id="IPR039373">
    <property type="entry name" value="Peptidase_M28B"/>
</dbReference>
<dbReference type="Pfam" id="PF04253">
    <property type="entry name" value="TFR_dimer"/>
    <property type="match status" value="1"/>
</dbReference>
<dbReference type="EMBL" id="ML977149">
    <property type="protein sequence ID" value="KAF1988278.1"/>
    <property type="molecule type" value="Genomic_DNA"/>
</dbReference>
<evidence type="ECO:0000313" key="6">
    <source>
        <dbReference type="EMBL" id="KAF1988278.1"/>
    </source>
</evidence>
<dbReference type="FunFam" id="3.40.630.10:FF:000101">
    <property type="entry name" value="N-acetylated alpha-linked acidic dipeptidase like 1"/>
    <property type="match status" value="1"/>
</dbReference>
<dbReference type="Gene3D" id="1.20.930.40">
    <property type="entry name" value="Transferrin receptor-like, dimerisation domain"/>
    <property type="match status" value="1"/>
</dbReference>
<gene>
    <name evidence="6" type="ORF">K402DRAFT_328896</name>
</gene>
<evidence type="ECO:0000259" key="3">
    <source>
        <dbReference type="Pfam" id="PF02225"/>
    </source>
</evidence>
<organism evidence="6 7">
    <name type="scientific">Aulographum hederae CBS 113979</name>
    <dbReference type="NCBI Taxonomy" id="1176131"/>
    <lineage>
        <taxon>Eukaryota</taxon>
        <taxon>Fungi</taxon>
        <taxon>Dikarya</taxon>
        <taxon>Ascomycota</taxon>
        <taxon>Pezizomycotina</taxon>
        <taxon>Dothideomycetes</taxon>
        <taxon>Pleosporomycetidae</taxon>
        <taxon>Aulographales</taxon>
        <taxon>Aulographaceae</taxon>
    </lineage>
</organism>
<dbReference type="FunFam" id="3.50.30.30:FF:000008">
    <property type="entry name" value="Glutamate carboxypeptidase 2"/>
    <property type="match status" value="1"/>
</dbReference>
<dbReference type="InterPro" id="IPR003137">
    <property type="entry name" value="PA_domain"/>
</dbReference>
<feature type="signal peptide" evidence="2">
    <location>
        <begin position="1"/>
        <end position="19"/>
    </location>
</feature>
<dbReference type="OrthoDB" id="5841748at2759"/>
<accession>A0A6G1H5P5</accession>
<feature type="domain" description="Peptidase M28" evidence="5">
    <location>
        <begin position="350"/>
        <end position="542"/>
    </location>
</feature>
<dbReference type="Gene3D" id="3.50.30.30">
    <property type="match status" value="1"/>
</dbReference>
<reference evidence="6" key="1">
    <citation type="journal article" date="2020" name="Stud. Mycol.">
        <title>101 Dothideomycetes genomes: a test case for predicting lifestyles and emergence of pathogens.</title>
        <authorList>
            <person name="Haridas S."/>
            <person name="Albert R."/>
            <person name="Binder M."/>
            <person name="Bloem J."/>
            <person name="Labutti K."/>
            <person name="Salamov A."/>
            <person name="Andreopoulos B."/>
            <person name="Baker S."/>
            <person name="Barry K."/>
            <person name="Bills G."/>
            <person name="Bluhm B."/>
            <person name="Cannon C."/>
            <person name="Castanera R."/>
            <person name="Culley D."/>
            <person name="Daum C."/>
            <person name="Ezra D."/>
            <person name="Gonzalez J."/>
            <person name="Henrissat B."/>
            <person name="Kuo A."/>
            <person name="Liang C."/>
            <person name="Lipzen A."/>
            <person name="Lutzoni F."/>
            <person name="Magnuson J."/>
            <person name="Mondo S."/>
            <person name="Nolan M."/>
            <person name="Ohm R."/>
            <person name="Pangilinan J."/>
            <person name="Park H.-J."/>
            <person name="Ramirez L."/>
            <person name="Alfaro M."/>
            <person name="Sun H."/>
            <person name="Tritt A."/>
            <person name="Yoshinaga Y."/>
            <person name="Zwiers L.-H."/>
            <person name="Turgeon B."/>
            <person name="Goodwin S."/>
            <person name="Spatafora J."/>
            <person name="Crous P."/>
            <person name="Grigoriev I."/>
        </authorList>
    </citation>
    <scope>NUCLEOTIDE SEQUENCE</scope>
    <source>
        <strain evidence="6">CBS 113979</strain>
    </source>
</reference>
<dbReference type="AlphaFoldDB" id="A0A6G1H5P5"/>
<dbReference type="Gene3D" id="3.40.630.10">
    <property type="entry name" value="Zn peptidases"/>
    <property type="match status" value="1"/>
</dbReference>
<dbReference type="InterPro" id="IPR007484">
    <property type="entry name" value="Peptidase_M28"/>
</dbReference>
<dbReference type="CDD" id="cd02121">
    <property type="entry name" value="PA_GCPII_like"/>
    <property type="match status" value="1"/>
</dbReference>